<evidence type="ECO:0000256" key="2">
    <source>
        <dbReference type="ARBA" id="ARBA00022679"/>
    </source>
</evidence>
<dbReference type="SUPFAM" id="SSF53756">
    <property type="entry name" value="UDP-Glycosyltransferase/glycogen phosphorylase"/>
    <property type="match status" value="1"/>
</dbReference>
<sequence length="431" mass="47367">MPFDRTTGTTITLSNLFHGWPKDRLAQVYTASAEPSDEVCDRYLHFPPREHYLPPQYYTLRMLGWNGSSPLQGIRAVTAVRNAADRRPLVATAYAHLVALADLSPLHLPPKVVRWMQEFRPDVVYSMLGSVRLARLTVRAARACAVPVVPHFTDDWPATLYPHGELGGIADRAVRSAVRQVIGRAPAGMTISDSMADEYQRRYGIPFDVFTNSVDPEFFAAPMSPRPADSGQSATNLVYVGALHLGRWRSLRNLADSVQAISASASPVRLTLHCPAADVERYRSAFVAHPAVHFGRSLDSHEVPGVLAGADILVHVESFAEDTRRYTRYSVSTKIPQYLAAGRPILGHGPAELASMAYIRAAGAGVVVGQQDPDVLTEQLWKLCLDTSSWHQYGANGRAHAERHHRRERVAARFAEALGAAARAGRQQGRS</sequence>
<dbReference type="GO" id="GO:0016757">
    <property type="term" value="F:glycosyltransferase activity"/>
    <property type="evidence" value="ECO:0007669"/>
    <property type="project" value="UniProtKB-KW"/>
</dbReference>
<organism evidence="5 6">
    <name type="scientific">Micromonospora marina</name>
    <dbReference type="NCBI Taxonomy" id="307120"/>
    <lineage>
        <taxon>Bacteria</taxon>
        <taxon>Bacillati</taxon>
        <taxon>Actinomycetota</taxon>
        <taxon>Actinomycetes</taxon>
        <taxon>Micromonosporales</taxon>
        <taxon>Micromonosporaceae</taxon>
        <taxon>Micromonospora</taxon>
    </lineage>
</organism>
<keyword evidence="2 5" id="KW-0808">Transferase</keyword>
<dbReference type="Pfam" id="PF13439">
    <property type="entry name" value="Glyco_transf_4"/>
    <property type="match status" value="1"/>
</dbReference>
<evidence type="ECO:0000259" key="3">
    <source>
        <dbReference type="Pfam" id="PF13439"/>
    </source>
</evidence>
<dbReference type="Proteomes" id="UP000198551">
    <property type="component" value="Unassembled WGS sequence"/>
</dbReference>
<dbReference type="Pfam" id="PF13524">
    <property type="entry name" value="Glyco_trans_1_2"/>
    <property type="match status" value="1"/>
</dbReference>
<dbReference type="InterPro" id="IPR055259">
    <property type="entry name" value="YkvP/CgeB_Glyco_trans-like"/>
</dbReference>
<dbReference type="EMBL" id="FMCV01000016">
    <property type="protein sequence ID" value="SCF30801.1"/>
    <property type="molecule type" value="Genomic_DNA"/>
</dbReference>
<keyword evidence="1" id="KW-0328">Glycosyltransferase</keyword>
<gene>
    <name evidence="5" type="ORF">GA0070215_11650</name>
</gene>
<reference evidence="6" key="1">
    <citation type="submission" date="2016-06" db="EMBL/GenBank/DDBJ databases">
        <authorList>
            <person name="Varghese N."/>
        </authorList>
    </citation>
    <scope>NUCLEOTIDE SEQUENCE [LARGE SCALE GENOMIC DNA]</scope>
    <source>
        <strain evidence="6">DSM 45555</strain>
    </source>
</reference>
<dbReference type="InterPro" id="IPR028098">
    <property type="entry name" value="Glyco_trans_4-like_N"/>
</dbReference>
<accession>A0A1C4ZDM2</accession>
<feature type="domain" description="Glycosyltransferase subfamily 4-like N-terminal" evidence="3">
    <location>
        <begin position="106"/>
        <end position="217"/>
    </location>
</feature>
<name>A0A1C4ZDM2_9ACTN</name>
<proteinExistence type="predicted"/>
<keyword evidence="6" id="KW-1185">Reference proteome</keyword>
<protein>
    <submittedName>
        <fullName evidence="5">Glycosyltransferase involved in cell wall bisynthesis</fullName>
    </submittedName>
</protein>
<evidence type="ECO:0000313" key="6">
    <source>
        <dbReference type="Proteomes" id="UP000198551"/>
    </source>
</evidence>
<dbReference type="RefSeq" id="WP_141708219.1">
    <property type="nucleotide sequence ID" value="NZ_FMCV01000016.1"/>
</dbReference>
<feature type="domain" description="Spore protein YkvP/CgeB glycosyl transferase-like" evidence="4">
    <location>
        <begin position="260"/>
        <end position="414"/>
    </location>
</feature>
<dbReference type="Gene3D" id="3.40.50.2000">
    <property type="entry name" value="Glycogen Phosphorylase B"/>
    <property type="match status" value="2"/>
</dbReference>
<evidence type="ECO:0000256" key="1">
    <source>
        <dbReference type="ARBA" id="ARBA00022676"/>
    </source>
</evidence>
<evidence type="ECO:0000259" key="4">
    <source>
        <dbReference type="Pfam" id="PF13524"/>
    </source>
</evidence>
<dbReference type="AlphaFoldDB" id="A0A1C4ZDM2"/>
<evidence type="ECO:0000313" key="5">
    <source>
        <dbReference type="EMBL" id="SCF30801.1"/>
    </source>
</evidence>